<evidence type="ECO:0000256" key="1">
    <source>
        <dbReference type="SAM" id="MobiDB-lite"/>
    </source>
</evidence>
<reference evidence="2" key="1">
    <citation type="submission" date="2024-06" db="EMBL/GenBank/DDBJ databases">
        <authorList>
            <consortium name="consrtm"/>
            <person name="Uemura M."/>
            <person name="Terahara T."/>
        </authorList>
    </citation>
    <scope>NUCLEOTIDE SEQUENCE</scope>
    <source>
        <strain evidence="2">KM77-8</strain>
    </source>
</reference>
<organism evidence="2">
    <name type="scientific">Streptomyces haneummycinicus</name>
    <dbReference type="NCBI Taxonomy" id="3074435"/>
    <lineage>
        <taxon>Bacteria</taxon>
        <taxon>Bacillati</taxon>
        <taxon>Actinomycetota</taxon>
        <taxon>Actinomycetes</taxon>
        <taxon>Kitasatosporales</taxon>
        <taxon>Streptomycetaceae</taxon>
        <taxon>Streptomyces</taxon>
    </lineage>
</organism>
<feature type="compositionally biased region" description="Basic and acidic residues" evidence="1">
    <location>
        <begin position="11"/>
        <end position="22"/>
    </location>
</feature>
<proteinExistence type="predicted"/>
<feature type="compositionally biased region" description="Polar residues" evidence="1">
    <location>
        <begin position="60"/>
        <end position="70"/>
    </location>
</feature>
<feature type="region of interest" description="Disordered" evidence="1">
    <location>
        <begin position="1"/>
        <end position="82"/>
    </location>
</feature>
<dbReference type="EMBL" id="AP035768">
    <property type="protein sequence ID" value="BFO16856.1"/>
    <property type="molecule type" value="Genomic_DNA"/>
</dbReference>
<gene>
    <name evidence="2" type="ORF">SHKM778_32440</name>
</gene>
<name>A0AAT9HHF7_9ACTN</name>
<dbReference type="AlphaFoldDB" id="A0AAT9HHF7"/>
<evidence type="ECO:0000313" key="2">
    <source>
        <dbReference type="EMBL" id="BFO16856.1"/>
    </source>
</evidence>
<accession>A0AAT9HHF7</accession>
<sequence length="82" mass="8692">MDAQLRGARGMQRDPVPDERKQRVTVRRAVTAEQVDVHGGVEQGGMQPEAGSLLPAPGSRDTSAKTSSPLRQAAFSPRNAGP</sequence>
<reference evidence="2" key="2">
    <citation type="submission" date="2024-07" db="EMBL/GenBank/DDBJ databases">
        <title>Streptomyces haneummycinica sp. nov., a new antibiotic-producing actinobacterium isolated from marine sediment.</title>
        <authorList>
            <person name="Uemura M."/>
            <person name="Hamada M."/>
            <person name="Hirano S."/>
            <person name="Kobayashi K."/>
            <person name="Ohshiro T."/>
            <person name="Kobayashi T."/>
            <person name="Terahara T."/>
        </authorList>
    </citation>
    <scope>NUCLEOTIDE SEQUENCE</scope>
    <source>
        <strain evidence="2">KM77-8</strain>
    </source>
</reference>
<protein>
    <submittedName>
        <fullName evidence="2">Uncharacterized protein</fullName>
    </submittedName>
</protein>